<sequence>MKIIDHIYIDGAFVTPHGAESFALFNPATEEKIGEVRLGDAQDARMAIAAAKRAFPAMRRTTPEERIAMLYALRDAVAAKHDALYAAMAEEYGAPQSFLGFAIPHAAQVFEEAAKTVANYPFSRRIGNTEVIMEPVGVAVAITPWNSNISFICTKLATAIAAGTTIVIKPSEMSAIQTQAVLEALHEAGLPKGVFNVVNGYGHVVGTELSESPDVAKITFTGSTATGKSILRSAAETFKRVTLELGGKGPQILLDDANLDEAIPNILASAFRNSGQACIAGTRLLVPAHQLETVTERLRDAVSAVKAGPSSDPSSEIGPMVSAKQWERVQSYIRLGHEEGAQVLVGGEGRPDGVARGWFVRPTVFIGVTNEMRIAREEIFGPVLTVISYRDDDEAIAIANDTEYGLASYILGTNADRMRRVARQLEAGRIVINEKPMDPQAPFGGFKHSGVGREFGAFGLEAFLEPKAVLAADAL</sequence>
<accession>A0A256FUS5</accession>
<feature type="domain" description="Aldehyde dehydrogenase" evidence="6">
    <location>
        <begin position="14"/>
        <end position="469"/>
    </location>
</feature>
<keyword evidence="8" id="KW-1185">Reference proteome</keyword>
<keyword evidence="3" id="KW-0558">Oxidation</keyword>
<evidence type="ECO:0000313" key="8">
    <source>
        <dbReference type="Proteomes" id="UP000216345"/>
    </source>
</evidence>
<evidence type="ECO:0000313" key="7">
    <source>
        <dbReference type="EMBL" id="OYR18622.1"/>
    </source>
</evidence>
<dbReference type="EC" id="1.2.1.3" evidence="4"/>
<evidence type="ECO:0000256" key="1">
    <source>
        <dbReference type="ARBA" id="ARBA00009986"/>
    </source>
</evidence>
<comment type="catalytic activity">
    <reaction evidence="5">
        <text>an aldehyde + NAD(+) + H2O = a carboxylate + NADH + 2 H(+)</text>
        <dbReference type="Rhea" id="RHEA:16185"/>
        <dbReference type="ChEBI" id="CHEBI:15377"/>
        <dbReference type="ChEBI" id="CHEBI:15378"/>
        <dbReference type="ChEBI" id="CHEBI:17478"/>
        <dbReference type="ChEBI" id="CHEBI:29067"/>
        <dbReference type="ChEBI" id="CHEBI:57540"/>
        <dbReference type="ChEBI" id="CHEBI:57945"/>
        <dbReference type="EC" id="1.2.1.3"/>
    </reaction>
</comment>
<dbReference type="RefSeq" id="WP_094573464.1">
    <property type="nucleotide sequence ID" value="NZ_JBHEEL010000011.1"/>
</dbReference>
<dbReference type="CDD" id="cd07138">
    <property type="entry name" value="ALDH_CddD_SSP0762"/>
    <property type="match status" value="1"/>
</dbReference>
<dbReference type="InterPro" id="IPR016162">
    <property type="entry name" value="Ald_DH_N"/>
</dbReference>
<evidence type="ECO:0000256" key="4">
    <source>
        <dbReference type="ARBA" id="ARBA00024226"/>
    </source>
</evidence>
<dbReference type="AlphaFoldDB" id="A0A256FUS5"/>
<dbReference type="InterPro" id="IPR016160">
    <property type="entry name" value="Ald_DH_CS_CYS"/>
</dbReference>
<dbReference type="GO" id="GO:0004029">
    <property type="term" value="F:aldehyde dehydrogenase (NAD+) activity"/>
    <property type="evidence" value="ECO:0007669"/>
    <property type="project" value="UniProtKB-EC"/>
</dbReference>
<dbReference type="PROSITE" id="PS00070">
    <property type="entry name" value="ALDEHYDE_DEHYDR_CYS"/>
    <property type="match status" value="1"/>
</dbReference>
<dbReference type="Gene3D" id="3.40.309.10">
    <property type="entry name" value="Aldehyde Dehydrogenase, Chain A, domain 2"/>
    <property type="match status" value="1"/>
</dbReference>
<reference evidence="7 8" key="1">
    <citation type="submission" date="2017-07" db="EMBL/GenBank/DDBJ databases">
        <title>Phylogenetic study on the rhizospheric bacterium Ochrobactrum sp. A44.</title>
        <authorList>
            <person name="Krzyzanowska D.M."/>
            <person name="Ossowicki A."/>
            <person name="Rajewska M."/>
            <person name="Maciag T."/>
            <person name="Kaczynski Z."/>
            <person name="Czerwicka M."/>
            <person name="Jafra S."/>
        </authorList>
    </citation>
    <scope>NUCLEOTIDE SEQUENCE [LARGE SCALE GENOMIC DNA]</scope>
    <source>
        <strain evidence="7 8">PR17</strain>
    </source>
</reference>
<keyword evidence="2" id="KW-0560">Oxidoreductase</keyword>
<dbReference type="FunFam" id="3.40.309.10:FF:000012">
    <property type="entry name" value="Betaine aldehyde dehydrogenase"/>
    <property type="match status" value="1"/>
</dbReference>
<evidence type="ECO:0000256" key="2">
    <source>
        <dbReference type="ARBA" id="ARBA00023002"/>
    </source>
</evidence>
<dbReference type="Proteomes" id="UP000216345">
    <property type="component" value="Unassembled WGS sequence"/>
</dbReference>
<dbReference type="PANTHER" id="PTHR42804:SF1">
    <property type="entry name" value="ALDEHYDE DEHYDROGENASE-RELATED"/>
    <property type="match status" value="1"/>
</dbReference>
<dbReference type="InterPro" id="IPR015590">
    <property type="entry name" value="Aldehyde_DH_dom"/>
</dbReference>
<proteinExistence type="inferred from homology"/>
<dbReference type="EMBL" id="NNRK01000011">
    <property type="protein sequence ID" value="OYR18622.1"/>
    <property type="molecule type" value="Genomic_DNA"/>
</dbReference>
<dbReference type="InterPro" id="IPR016161">
    <property type="entry name" value="Ald_DH/histidinol_DH"/>
</dbReference>
<comment type="caution">
    <text evidence="7">The sequence shown here is derived from an EMBL/GenBank/DDBJ whole genome shotgun (WGS) entry which is preliminary data.</text>
</comment>
<evidence type="ECO:0000259" key="6">
    <source>
        <dbReference type="Pfam" id="PF00171"/>
    </source>
</evidence>
<dbReference type="Pfam" id="PF00171">
    <property type="entry name" value="Aldedh"/>
    <property type="match status" value="1"/>
</dbReference>
<dbReference type="PANTHER" id="PTHR42804">
    <property type="entry name" value="ALDEHYDE DEHYDROGENASE"/>
    <property type="match status" value="1"/>
</dbReference>
<dbReference type="OrthoDB" id="9812625at2"/>
<comment type="similarity">
    <text evidence="1">Belongs to the aldehyde dehydrogenase family.</text>
</comment>
<dbReference type="InterPro" id="IPR016163">
    <property type="entry name" value="Ald_DH_C"/>
</dbReference>
<gene>
    <name evidence="7" type="ORF">CEV32_3038</name>
</gene>
<name>A0A256FUS5_9HYPH</name>
<evidence type="ECO:0000256" key="5">
    <source>
        <dbReference type="ARBA" id="ARBA00049194"/>
    </source>
</evidence>
<protein>
    <recommendedName>
        <fullName evidence="4">aldehyde dehydrogenase (NAD(+))</fullName>
        <ecNumber evidence="4">1.2.1.3</ecNumber>
    </recommendedName>
</protein>
<evidence type="ECO:0000256" key="3">
    <source>
        <dbReference type="ARBA" id="ARBA00023097"/>
    </source>
</evidence>
<dbReference type="FunFam" id="3.40.605.10:FF:000007">
    <property type="entry name" value="NAD/NADP-dependent betaine aldehyde dehydrogenase"/>
    <property type="match status" value="1"/>
</dbReference>
<dbReference type="SUPFAM" id="SSF53720">
    <property type="entry name" value="ALDH-like"/>
    <property type="match status" value="1"/>
</dbReference>
<dbReference type="Gene3D" id="3.40.605.10">
    <property type="entry name" value="Aldehyde Dehydrogenase, Chain A, domain 1"/>
    <property type="match status" value="1"/>
</dbReference>
<organism evidence="7 8">
    <name type="scientific">Brucella rhizosphaerae</name>
    <dbReference type="NCBI Taxonomy" id="571254"/>
    <lineage>
        <taxon>Bacteria</taxon>
        <taxon>Pseudomonadati</taxon>
        <taxon>Pseudomonadota</taxon>
        <taxon>Alphaproteobacteria</taxon>
        <taxon>Hyphomicrobiales</taxon>
        <taxon>Brucellaceae</taxon>
        <taxon>Brucella/Ochrobactrum group</taxon>
        <taxon>Brucella</taxon>
    </lineage>
</organism>